<gene>
    <name evidence="2" type="ordered locus">AZC_4110</name>
</gene>
<dbReference type="Pfam" id="PF12973">
    <property type="entry name" value="Cupin_7"/>
    <property type="match status" value="1"/>
</dbReference>
<dbReference type="Proteomes" id="UP000000270">
    <property type="component" value="Chromosome"/>
</dbReference>
<evidence type="ECO:0000313" key="3">
    <source>
        <dbReference type="Proteomes" id="UP000000270"/>
    </source>
</evidence>
<proteinExistence type="predicted"/>
<dbReference type="Gene3D" id="1.10.10.1320">
    <property type="entry name" value="Anti-sigma factor, zinc-finger domain"/>
    <property type="match status" value="1"/>
</dbReference>
<dbReference type="SUPFAM" id="SSF51182">
    <property type="entry name" value="RmlC-like cupins"/>
    <property type="match status" value="1"/>
</dbReference>
<dbReference type="CDD" id="cd20301">
    <property type="entry name" value="cupin_ChrR"/>
    <property type="match status" value="1"/>
</dbReference>
<name>A8HRX8_AZOC5</name>
<sequence>MTTPHDETLASYAAGTLDAGIRLAVAAHLEAAPKSRARLAHFEAAAGAVLDDLPPTDLASDALDRLLARLDEPEPPPPAPIPVRHAARMPTDVRLPKALEGCSIGRWIWIGPGVRYSAISIPGAPKANVGLVEVGPGRRMPDHGHGGNEITYVISGGFSDENGHYEAGDVCEADESLEHQPVADPEGCLCIIAMDAPMRFKGLLGAVLKPFTG</sequence>
<dbReference type="InterPro" id="IPR012807">
    <property type="entry name" value="Anti-sigma_ChrR"/>
</dbReference>
<dbReference type="InterPro" id="IPR041916">
    <property type="entry name" value="Anti_sigma_zinc_sf"/>
</dbReference>
<protein>
    <submittedName>
        <fullName evidence="2">Putative transcriptional regulator</fullName>
    </submittedName>
</protein>
<dbReference type="AlphaFoldDB" id="A8HRX8"/>
<dbReference type="NCBIfam" id="TIGR02451">
    <property type="entry name" value="anti_sig_ChrR"/>
    <property type="match status" value="1"/>
</dbReference>
<dbReference type="STRING" id="438753.AZC_4110"/>
<reference evidence="2 3" key="1">
    <citation type="journal article" date="2007" name="Appl. Environ. Microbiol.">
        <title>Rhizobial factors required for stem nodule maturation and maintenance in Sesbania rostrata-Azorhizobium caulinodans ORS571 symbiosis.</title>
        <authorList>
            <person name="Suzuki S."/>
            <person name="Aono T."/>
            <person name="Lee KB."/>
            <person name="Suzuki T."/>
            <person name="Liu CT."/>
            <person name="Miwa H."/>
            <person name="Wakao S."/>
            <person name="Iki T."/>
            <person name="Oyaizu H."/>
        </authorList>
    </citation>
    <scope>NUCLEOTIDE SEQUENCE [LARGE SCALE GENOMIC DNA]</scope>
    <source>
        <strain evidence="3">ATCC 43989 / DSM 5975 / JCM 20966 / LMG 6465 / NBRC 14845 / NCIMB 13405 / ORS 571</strain>
    </source>
</reference>
<reference evidence="2 3" key="5">
    <citation type="journal article" date="2010" name="Appl. Environ. Microbiol.">
        <title>phrR-like gene praR of Azorhizobium caulinodans ORS571 is essential for symbiosis with Sesbania rostrata and is involved in expression of reb genes.</title>
        <authorList>
            <person name="Akiba N."/>
            <person name="Aono T."/>
            <person name="Toyazaki H."/>
            <person name="Sato S."/>
            <person name="Oyaizu H."/>
        </authorList>
    </citation>
    <scope>NUCLEOTIDE SEQUENCE [LARGE SCALE GENOMIC DNA]</scope>
    <source>
        <strain evidence="3">ATCC 43989 / DSM 5975 / JCM 20966 / LMG 6465 / NBRC 14845 / NCIMB 13405 / ORS 571</strain>
    </source>
</reference>
<reference evidence="2 3" key="6">
    <citation type="journal article" date="2011" name="Appl. Environ. Microbiol.">
        <title>Involvement of the azorhizobial chromosome partition gene (parA) in the onset of bacteroid differentiation during Sesbania rostrata stem nodule development.</title>
        <authorList>
            <person name="Liu CT."/>
            <person name="Lee KB."/>
            <person name="Wang YS."/>
            <person name="Peng MH."/>
            <person name="Lee KT."/>
            <person name="Suzuki S."/>
            <person name="Suzuki T."/>
            <person name="Oyaizu H."/>
        </authorList>
    </citation>
    <scope>NUCLEOTIDE SEQUENCE [LARGE SCALE GENOMIC DNA]</scope>
    <source>
        <strain evidence="3">ATCC 43989 / DSM 5975 / JCM 20966 / LMG 6465 / NBRC 14845 / NCIMB 13405 / ORS 571</strain>
    </source>
</reference>
<feature type="domain" description="ChrR-like cupin" evidence="1">
    <location>
        <begin position="106"/>
        <end position="193"/>
    </location>
</feature>
<dbReference type="Gene3D" id="2.60.120.10">
    <property type="entry name" value="Jelly Rolls"/>
    <property type="match status" value="1"/>
</dbReference>
<accession>A8HRX8</accession>
<dbReference type="RefSeq" id="WP_012172630.1">
    <property type="nucleotide sequence ID" value="NC_009937.1"/>
</dbReference>
<evidence type="ECO:0000313" key="2">
    <source>
        <dbReference type="EMBL" id="BAF90108.1"/>
    </source>
</evidence>
<reference evidence="2 3" key="3">
    <citation type="journal article" date="2008" name="BMC Genomics">
        <title>The genome of the versatile nitrogen fixer Azorhizobium caulinodans ORS571.</title>
        <authorList>
            <person name="Lee KB."/>
            <person name="Backer P.D."/>
            <person name="Aono T."/>
            <person name="Liu CT."/>
            <person name="Suzuki S."/>
            <person name="Suzuki T."/>
            <person name="Kaneko T."/>
            <person name="Yamada M."/>
            <person name="Tabata S."/>
            <person name="Kupfer D.M."/>
            <person name="Najar F.Z."/>
            <person name="Wiley G.B."/>
            <person name="Roe B."/>
            <person name="Binnewies T.T."/>
            <person name="Ussery D.W."/>
            <person name="D'Haeze W."/>
            <person name="Herder J.D."/>
            <person name="Gevers D."/>
            <person name="Vereecke D."/>
            <person name="Holsters M."/>
            <person name="Oyaizu H."/>
        </authorList>
    </citation>
    <scope>NUCLEOTIDE SEQUENCE [LARGE SCALE GENOMIC DNA]</scope>
    <source>
        <strain evidence="3">ATCC 43989 / DSM 5975 / JCM 20966 / LMG 6465 / NBRC 14845 / NCIMB 13405 / ORS 571</strain>
    </source>
</reference>
<keyword evidence="3" id="KW-1185">Reference proteome</keyword>
<dbReference type="eggNOG" id="COG3806">
    <property type="taxonomic scope" value="Bacteria"/>
</dbReference>
<reference evidence="3" key="2">
    <citation type="submission" date="2007-04" db="EMBL/GenBank/DDBJ databases">
        <title>Complete genome sequence of the nitrogen-fixing bacterium Azorhizobium caulinodans ORS571.</title>
        <authorList>
            <person name="Lee K.B."/>
            <person name="Backer P.D."/>
            <person name="Aono T."/>
            <person name="Liu C.T."/>
            <person name="Suzuki S."/>
            <person name="Suzuki T."/>
            <person name="Kaneko T."/>
            <person name="Yamada M."/>
            <person name="Tabata S."/>
            <person name="Kupfer D.M."/>
            <person name="Najar F.Z."/>
            <person name="Wiley G.B."/>
            <person name="Roe B."/>
            <person name="Binnewies T."/>
            <person name="Ussery D."/>
            <person name="Vereecke D."/>
            <person name="Gevers D."/>
            <person name="Holsters M."/>
            <person name="Oyaizu H."/>
        </authorList>
    </citation>
    <scope>NUCLEOTIDE SEQUENCE [LARGE SCALE GENOMIC DNA]</scope>
    <source>
        <strain evidence="3">ATCC 43989 / DSM 5975 / JCM 20966 / LMG 6465 / NBRC 14845 / NCIMB 13405 / ORS 571</strain>
    </source>
</reference>
<dbReference type="InterPro" id="IPR025979">
    <property type="entry name" value="ChrR-like_cupin_dom"/>
</dbReference>
<dbReference type="KEGG" id="azc:AZC_4110"/>
<reference evidence="2 3" key="4">
    <citation type="journal article" date="2009" name="Appl. Environ. Microbiol.">
        <title>Comparative genome-wide transcriptional profiling of Azorhizobium caulinodans ORS571 grown under free-living and symbiotic conditions.</title>
        <authorList>
            <person name="Tsukada S."/>
            <person name="Aono T."/>
            <person name="Akiba N."/>
            <person name="Lee KB."/>
            <person name="Liu CT."/>
            <person name="Toyazaki H."/>
            <person name="Oyaizu H."/>
        </authorList>
    </citation>
    <scope>NUCLEOTIDE SEQUENCE [LARGE SCALE GENOMIC DNA]</scope>
    <source>
        <strain evidence="3">ATCC 43989 / DSM 5975 / JCM 20966 / LMG 6465 / NBRC 14845 / NCIMB 13405 / ORS 571</strain>
    </source>
</reference>
<organism evidence="2 3">
    <name type="scientific">Azorhizobium caulinodans (strain ATCC 43989 / DSM 5975 / JCM 20966 / LMG 6465 / NBRC 14845 / NCIMB 13405 / ORS 571)</name>
    <dbReference type="NCBI Taxonomy" id="438753"/>
    <lineage>
        <taxon>Bacteria</taxon>
        <taxon>Pseudomonadati</taxon>
        <taxon>Pseudomonadota</taxon>
        <taxon>Alphaproteobacteria</taxon>
        <taxon>Hyphomicrobiales</taxon>
        <taxon>Xanthobacteraceae</taxon>
        <taxon>Azorhizobium</taxon>
    </lineage>
</organism>
<evidence type="ECO:0000259" key="1">
    <source>
        <dbReference type="Pfam" id="PF12973"/>
    </source>
</evidence>
<dbReference type="InterPro" id="IPR014710">
    <property type="entry name" value="RmlC-like_jellyroll"/>
</dbReference>
<dbReference type="EMBL" id="AP009384">
    <property type="protein sequence ID" value="BAF90108.1"/>
    <property type="molecule type" value="Genomic_DNA"/>
</dbReference>
<dbReference type="HOGENOM" id="CLU_090912_0_0_5"/>
<dbReference type="InterPro" id="IPR011051">
    <property type="entry name" value="RmlC_Cupin_sf"/>
</dbReference>